<proteinExistence type="inferred from homology"/>
<dbReference type="GO" id="GO:0003677">
    <property type="term" value="F:DNA binding"/>
    <property type="evidence" value="ECO:0007669"/>
    <property type="project" value="UniProtKB-UniRule"/>
</dbReference>
<reference evidence="8 9" key="1">
    <citation type="submission" date="2018-06" db="EMBL/GenBank/DDBJ databases">
        <title>Genomic Encyclopedia of Type Strains, Phase IV (KMG-IV): sequencing the most valuable type-strain genomes for metagenomic binning, comparative biology and taxonomic classification.</title>
        <authorList>
            <person name="Goeker M."/>
        </authorList>
    </citation>
    <scope>NUCLEOTIDE SEQUENCE [LARGE SCALE GENOMIC DNA]</scope>
    <source>
        <strain evidence="8 9">DSM 25532</strain>
    </source>
</reference>
<dbReference type="RefSeq" id="WP_113959558.1">
    <property type="nucleotide sequence ID" value="NZ_QNRR01000006.1"/>
</dbReference>
<feature type="domain" description="Core-binding (CB)" evidence="7">
    <location>
        <begin position="116"/>
        <end position="195"/>
    </location>
</feature>
<evidence type="ECO:0000256" key="4">
    <source>
        <dbReference type="ARBA" id="ARBA00023172"/>
    </source>
</evidence>
<dbReference type="AlphaFoldDB" id="A0A366HJ78"/>
<dbReference type="InterPro" id="IPR050090">
    <property type="entry name" value="Tyrosine_recombinase_XerCD"/>
</dbReference>
<feature type="domain" description="Tyr recombinase" evidence="6">
    <location>
        <begin position="216"/>
        <end position="400"/>
    </location>
</feature>
<dbReference type="CDD" id="cd00397">
    <property type="entry name" value="DNA_BRE_C"/>
    <property type="match status" value="1"/>
</dbReference>
<accession>A0A366HJ78</accession>
<evidence type="ECO:0000256" key="5">
    <source>
        <dbReference type="PROSITE-ProRule" id="PRU01248"/>
    </source>
</evidence>
<comment type="similarity">
    <text evidence="1">Belongs to the 'phage' integrase family.</text>
</comment>
<dbReference type="PANTHER" id="PTHR30349:SF41">
    <property type="entry name" value="INTEGRASE_RECOMBINASE PROTEIN MJ0367-RELATED"/>
    <property type="match status" value="1"/>
</dbReference>
<comment type="caution">
    <text evidence="8">The sequence shown here is derived from an EMBL/GenBank/DDBJ whole genome shotgun (WGS) entry which is preliminary data.</text>
</comment>
<evidence type="ECO:0000259" key="6">
    <source>
        <dbReference type="PROSITE" id="PS51898"/>
    </source>
</evidence>
<keyword evidence="4" id="KW-0233">DNA recombination</keyword>
<name>A0A366HJ78_9BACT</name>
<dbReference type="SUPFAM" id="SSF56349">
    <property type="entry name" value="DNA breaking-rejoining enzymes"/>
    <property type="match status" value="1"/>
</dbReference>
<evidence type="ECO:0000313" key="9">
    <source>
        <dbReference type="Proteomes" id="UP000253426"/>
    </source>
</evidence>
<evidence type="ECO:0000256" key="3">
    <source>
        <dbReference type="ARBA" id="ARBA00023125"/>
    </source>
</evidence>
<dbReference type="PROSITE" id="PS51898">
    <property type="entry name" value="TYR_RECOMBINASE"/>
    <property type="match status" value="1"/>
</dbReference>
<gene>
    <name evidence="8" type="ORF">DES53_106132</name>
</gene>
<evidence type="ECO:0000256" key="1">
    <source>
        <dbReference type="ARBA" id="ARBA00008857"/>
    </source>
</evidence>
<evidence type="ECO:0000259" key="7">
    <source>
        <dbReference type="PROSITE" id="PS51900"/>
    </source>
</evidence>
<dbReference type="InterPro" id="IPR010998">
    <property type="entry name" value="Integrase_recombinase_N"/>
</dbReference>
<dbReference type="InterPro" id="IPR011010">
    <property type="entry name" value="DNA_brk_join_enz"/>
</dbReference>
<dbReference type="InterPro" id="IPR002104">
    <property type="entry name" value="Integrase_catalytic"/>
</dbReference>
<dbReference type="PROSITE" id="PS51900">
    <property type="entry name" value="CB"/>
    <property type="match status" value="1"/>
</dbReference>
<dbReference type="Pfam" id="PF00589">
    <property type="entry name" value="Phage_integrase"/>
    <property type="match status" value="1"/>
</dbReference>
<dbReference type="InterPro" id="IPR044068">
    <property type="entry name" value="CB"/>
</dbReference>
<dbReference type="Gene3D" id="1.10.443.10">
    <property type="entry name" value="Intergrase catalytic core"/>
    <property type="match status" value="1"/>
</dbReference>
<evidence type="ECO:0000256" key="2">
    <source>
        <dbReference type="ARBA" id="ARBA00022908"/>
    </source>
</evidence>
<dbReference type="OrthoDB" id="197284at2"/>
<dbReference type="Proteomes" id="UP000253426">
    <property type="component" value="Unassembled WGS sequence"/>
</dbReference>
<dbReference type="EMBL" id="QNRR01000006">
    <property type="protein sequence ID" value="RBP42425.1"/>
    <property type="molecule type" value="Genomic_DNA"/>
</dbReference>
<dbReference type="Gene3D" id="1.10.150.130">
    <property type="match status" value="1"/>
</dbReference>
<dbReference type="GO" id="GO:0015074">
    <property type="term" value="P:DNA integration"/>
    <property type="evidence" value="ECO:0007669"/>
    <property type="project" value="UniProtKB-KW"/>
</dbReference>
<keyword evidence="9" id="KW-1185">Reference proteome</keyword>
<evidence type="ECO:0000313" key="8">
    <source>
        <dbReference type="EMBL" id="RBP42425.1"/>
    </source>
</evidence>
<dbReference type="PANTHER" id="PTHR30349">
    <property type="entry name" value="PHAGE INTEGRASE-RELATED"/>
    <property type="match status" value="1"/>
</dbReference>
<sequence length="407" mass="45868">MAATKKTATKKGKPKRREWPIVKRTKYRNGSIAYMVDTRLRGEGSRVFKPTLEEANEVARQARIRRQNEGIGYFSLEGDQRLDAERALAMLAPFGKTLVDAVEFYVPHLKALQSSKSVLEASDAYESNATARNLSKPHLRDIRLRLGRFSETFGDRLIAEVEAEEIDEWLDDLEVEAATRNGYRRHLCALWAFAGKRGWCNATEIEKTTLRKENSGKTEVVTPEECKALLDHADPDILPVIAVGAFAGLRRSELGRLQWGHINLPERFVEVVVAGTNTKSAKRRIVVMSDNLAAWLAPYEGRTGSVWPDQKERGRRLLDEAKRAAGFGTPGTETDEEKGKGVALMPWRHNALRHSFASYHLAKHNDAAKVSLEMGHTNSVLVFRHYRQLVRPADAAKYWEVMPTVIP</sequence>
<protein>
    <submittedName>
        <fullName evidence="8">Site-specific recombinase XerD</fullName>
    </submittedName>
</protein>
<keyword evidence="3 5" id="KW-0238">DNA-binding</keyword>
<organism evidence="8 9">
    <name type="scientific">Roseimicrobium gellanilyticum</name>
    <dbReference type="NCBI Taxonomy" id="748857"/>
    <lineage>
        <taxon>Bacteria</taxon>
        <taxon>Pseudomonadati</taxon>
        <taxon>Verrucomicrobiota</taxon>
        <taxon>Verrucomicrobiia</taxon>
        <taxon>Verrucomicrobiales</taxon>
        <taxon>Verrucomicrobiaceae</taxon>
        <taxon>Roseimicrobium</taxon>
    </lineage>
</organism>
<keyword evidence="2" id="KW-0229">DNA integration</keyword>
<dbReference type="GO" id="GO:0006310">
    <property type="term" value="P:DNA recombination"/>
    <property type="evidence" value="ECO:0007669"/>
    <property type="project" value="UniProtKB-KW"/>
</dbReference>
<dbReference type="InterPro" id="IPR013762">
    <property type="entry name" value="Integrase-like_cat_sf"/>
</dbReference>